<dbReference type="AlphaFoldDB" id="A0A6H9T9X8"/>
<evidence type="ECO:0000313" key="3">
    <source>
        <dbReference type="Proteomes" id="UP000430232"/>
    </source>
</evidence>
<evidence type="ECO:0000313" key="4">
    <source>
        <dbReference type="Proteomes" id="UP000494222"/>
    </source>
</evidence>
<dbReference type="EMBL" id="VZOJ01000002">
    <property type="protein sequence ID" value="KAB0644608.1"/>
    <property type="molecule type" value="Genomic_DNA"/>
</dbReference>
<gene>
    <name evidence="2" type="ORF">BLA24064_00825</name>
    <name evidence="1" type="ORF">F7R21_02065</name>
</gene>
<dbReference type="EMBL" id="CABVPL010000004">
    <property type="protein sequence ID" value="VWB21143.1"/>
    <property type="molecule type" value="Genomic_DNA"/>
</dbReference>
<name>A0A6H9T9X8_9BURK</name>
<dbReference type="Proteomes" id="UP000430232">
    <property type="component" value="Unassembled WGS sequence"/>
</dbReference>
<evidence type="ECO:0000313" key="1">
    <source>
        <dbReference type="EMBL" id="KAB0644608.1"/>
    </source>
</evidence>
<protein>
    <submittedName>
        <fullName evidence="1">Uncharacterized protein</fullName>
    </submittedName>
</protein>
<sequence length="262" mass="28848">MYNALIEQFKSAQTRAADAYRAVADAEIALFPGCEDYERATRSRHEYKVERELTKFCVDLSEVVVRVARREVAPAGTRIEIDRAAELEAAGIDIGEAIRSGTTPDLDAFWSHLKQKFAGDAGASIAYQQAAKAIIDGLWLKPTTEMKRTNSGIVIEASVGSEASFSSSGWRRVSYYSQSRVAALVTGLTTFAVKSGCAALAGELRHCRLVSDEYRSRDKESFTGLEIVRYNDKWQFKFAHAIGDALSIFISEFGAEHLASRG</sequence>
<evidence type="ECO:0000313" key="2">
    <source>
        <dbReference type="EMBL" id="VWB21143.1"/>
    </source>
</evidence>
<organism evidence="1 3">
    <name type="scientific">Burkholderia latens</name>
    <dbReference type="NCBI Taxonomy" id="488446"/>
    <lineage>
        <taxon>Bacteria</taxon>
        <taxon>Pseudomonadati</taxon>
        <taxon>Pseudomonadota</taxon>
        <taxon>Betaproteobacteria</taxon>
        <taxon>Burkholderiales</taxon>
        <taxon>Burkholderiaceae</taxon>
        <taxon>Burkholderia</taxon>
        <taxon>Burkholderia cepacia complex</taxon>
    </lineage>
</organism>
<accession>A0A6H9T9X8</accession>
<reference evidence="1 3" key="1">
    <citation type="submission" date="2019-09" db="EMBL/GenBank/DDBJ databases">
        <title>Draft genome sequences of 48 bacterial type strains from the CCUG.</title>
        <authorList>
            <person name="Tunovic T."/>
            <person name="Pineiro-Iglesias B."/>
            <person name="Unosson C."/>
            <person name="Inganas E."/>
            <person name="Ohlen M."/>
            <person name="Cardew S."/>
            <person name="Jensie-Markopoulos S."/>
            <person name="Salva-Serra F."/>
            <person name="Jaen-Luchoro D."/>
            <person name="Karlsson R."/>
            <person name="Svensson-Stadler L."/>
            <person name="Chun J."/>
            <person name="Moore E."/>
        </authorList>
    </citation>
    <scope>NUCLEOTIDE SEQUENCE [LARGE SCALE GENOMIC DNA]</scope>
    <source>
        <strain evidence="1 3">CCUG 54555</strain>
    </source>
</reference>
<keyword evidence="3" id="KW-1185">Reference proteome</keyword>
<dbReference type="Proteomes" id="UP000494222">
    <property type="component" value="Unassembled WGS sequence"/>
</dbReference>
<reference evidence="2 4" key="2">
    <citation type="submission" date="2019-09" db="EMBL/GenBank/DDBJ databases">
        <authorList>
            <person name="Depoorter E."/>
        </authorList>
    </citation>
    <scope>NUCLEOTIDE SEQUENCE [LARGE SCALE GENOMIC DNA]</scope>
    <source>
        <strain evidence="2">LMG 24064</strain>
    </source>
</reference>
<dbReference type="OrthoDB" id="9094655at2"/>
<dbReference type="GeneID" id="99788093"/>
<proteinExistence type="predicted"/>
<dbReference type="RefSeq" id="WP_151062622.1">
    <property type="nucleotide sequence ID" value="NZ_CABVPL010000004.1"/>
</dbReference>